<evidence type="ECO:0000256" key="7">
    <source>
        <dbReference type="SAM" id="MobiDB-lite"/>
    </source>
</evidence>
<comment type="caution">
    <text evidence="9">The sequence shown here is derived from an EMBL/GenBank/DDBJ whole genome shotgun (WGS) entry which is preliminary data.</text>
</comment>
<dbReference type="GO" id="GO:0005634">
    <property type="term" value="C:nucleus"/>
    <property type="evidence" value="ECO:0007669"/>
    <property type="project" value="UniProtKB-SubCell"/>
</dbReference>
<dbReference type="InterPro" id="IPR043452">
    <property type="entry name" value="BZIP46-like"/>
</dbReference>
<dbReference type="GO" id="GO:0045893">
    <property type="term" value="P:positive regulation of DNA-templated transcription"/>
    <property type="evidence" value="ECO:0007669"/>
    <property type="project" value="InterPro"/>
</dbReference>
<feature type="region of interest" description="Disordered" evidence="7">
    <location>
        <begin position="1"/>
        <end position="34"/>
    </location>
</feature>
<evidence type="ECO:0000256" key="6">
    <source>
        <dbReference type="ARBA" id="ARBA00023242"/>
    </source>
</evidence>
<evidence type="ECO:0000313" key="10">
    <source>
        <dbReference type="Proteomes" id="UP000317650"/>
    </source>
</evidence>
<evidence type="ECO:0000256" key="3">
    <source>
        <dbReference type="ARBA" id="ARBA00023015"/>
    </source>
</evidence>
<evidence type="ECO:0000259" key="8">
    <source>
        <dbReference type="PROSITE" id="PS00036"/>
    </source>
</evidence>
<evidence type="ECO:0000256" key="2">
    <source>
        <dbReference type="ARBA" id="ARBA00022682"/>
    </source>
</evidence>
<dbReference type="EMBL" id="PYDT01000002">
    <property type="protein sequence ID" value="THU71239.1"/>
    <property type="molecule type" value="Genomic_DNA"/>
</dbReference>
<dbReference type="Proteomes" id="UP000317650">
    <property type="component" value="Chromosome 8"/>
</dbReference>
<keyword evidence="4" id="KW-0238">DNA-binding</keyword>
<feature type="region of interest" description="Disordered" evidence="7">
    <location>
        <begin position="99"/>
        <end position="123"/>
    </location>
</feature>
<feature type="compositionally biased region" description="Low complexity" evidence="7">
    <location>
        <begin position="8"/>
        <end position="17"/>
    </location>
</feature>
<organism evidence="9 10">
    <name type="scientific">Musa balbisiana</name>
    <name type="common">Banana</name>
    <dbReference type="NCBI Taxonomy" id="52838"/>
    <lineage>
        <taxon>Eukaryota</taxon>
        <taxon>Viridiplantae</taxon>
        <taxon>Streptophyta</taxon>
        <taxon>Embryophyta</taxon>
        <taxon>Tracheophyta</taxon>
        <taxon>Spermatophyta</taxon>
        <taxon>Magnoliopsida</taxon>
        <taxon>Liliopsida</taxon>
        <taxon>Zingiberales</taxon>
        <taxon>Musaceae</taxon>
        <taxon>Musa</taxon>
    </lineage>
</organism>
<keyword evidence="3" id="KW-0805">Transcription regulation</keyword>
<keyword evidence="10" id="KW-1185">Reference proteome</keyword>
<accession>A0A4S8K8G2</accession>
<evidence type="ECO:0000256" key="1">
    <source>
        <dbReference type="ARBA" id="ARBA00004123"/>
    </source>
</evidence>
<evidence type="ECO:0000313" key="9">
    <source>
        <dbReference type="EMBL" id="THU71239.1"/>
    </source>
</evidence>
<comment type="subcellular location">
    <subcellularLocation>
        <location evidence="1">Nucleus</location>
    </subcellularLocation>
</comment>
<dbReference type="GO" id="GO:0003700">
    <property type="term" value="F:DNA-binding transcription factor activity"/>
    <property type="evidence" value="ECO:0007669"/>
    <property type="project" value="InterPro"/>
</dbReference>
<gene>
    <name evidence="9" type="ORF">C4D60_Mb08t33470</name>
</gene>
<dbReference type="PROSITE" id="PS00036">
    <property type="entry name" value="BZIP_BASIC"/>
    <property type="match status" value="1"/>
</dbReference>
<dbReference type="SUPFAM" id="SSF57959">
    <property type="entry name" value="Leucine zipper domain"/>
    <property type="match status" value="1"/>
</dbReference>
<dbReference type="GO" id="GO:0009738">
    <property type="term" value="P:abscisic acid-activated signaling pathway"/>
    <property type="evidence" value="ECO:0007669"/>
    <property type="project" value="UniProtKB-KW"/>
</dbReference>
<feature type="domain" description="BZIP" evidence="8">
    <location>
        <begin position="143"/>
        <end position="158"/>
    </location>
</feature>
<dbReference type="InterPro" id="IPR004827">
    <property type="entry name" value="bZIP"/>
</dbReference>
<dbReference type="GO" id="GO:0003677">
    <property type="term" value="F:DNA binding"/>
    <property type="evidence" value="ECO:0007669"/>
    <property type="project" value="UniProtKB-KW"/>
</dbReference>
<evidence type="ECO:0000256" key="4">
    <source>
        <dbReference type="ARBA" id="ARBA00023125"/>
    </source>
</evidence>
<keyword evidence="5" id="KW-0804">Transcription</keyword>
<keyword evidence="2" id="KW-0938">Abscisic acid signaling pathway</keyword>
<proteinExistence type="predicted"/>
<dbReference type="AlphaFoldDB" id="A0A4S8K8G2"/>
<dbReference type="PANTHER" id="PTHR22952">
    <property type="entry name" value="CAMP-RESPONSE ELEMENT BINDING PROTEIN-RELATED"/>
    <property type="match status" value="1"/>
</dbReference>
<feature type="compositionally biased region" description="Low complexity" evidence="7">
    <location>
        <begin position="107"/>
        <end position="123"/>
    </location>
</feature>
<name>A0A4S8K8G2_MUSBA</name>
<dbReference type="PANTHER" id="PTHR22952:SF433">
    <property type="entry name" value="PROTEIN FD"/>
    <property type="match status" value="1"/>
</dbReference>
<dbReference type="Gene3D" id="1.20.5.170">
    <property type="match status" value="1"/>
</dbReference>
<sequence length="168" mass="17571">MTDDGAVSSAGISSSSPSRPPQTPRRAMEEVWKDISLSSLNQDVPSAPPLSSLHCHPASAPTAAASSYVSGITLQDLLSGAFTEADLIPPACPRRPAALSLGSGRLGPNSNFSNSGESSSNGRAGLVMIKHDGFGNVADRRKKRMIKNRESAARSRARKQACTICLNP</sequence>
<dbReference type="InterPro" id="IPR046347">
    <property type="entry name" value="bZIP_sf"/>
</dbReference>
<dbReference type="Pfam" id="PF00170">
    <property type="entry name" value="bZIP_1"/>
    <property type="match status" value="1"/>
</dbReference>
<dbReference type="CDD" id="cd14707">
    <property type="entry name" value="bZIP_plant_BZIP46"/>
    <property type="match status" value="1"/>
</dbReference>
<protein>
    <recommendedName>
        <fullName evidence="8">BZIP domain-containing protein</fullName>
    </recommendedName>
</protein>
<keyword evidence="6" id="KW-0539">Nucleus</keyword>
<reference evidence="9 10" key="1">
    <citation type="journal article" date="2019" name="Nat. Plants">
        <title>Genome sequencing of Musa balbisiana reveals subgenome evolution and function divergence in polyploid bananas.</title>
        <authorList>
            <person name="Yao X."/>
        </authorList>
    </citation>
    <scope>NUCLEOTIDE SEQUENCE [LARGE SCALE GENOMIC DNA]</scope>
    <source>
        <strain evidence="10">cv. DH-PKW</strain>
        <tissue evidence="9">Leaves</tissue>
    </source>
</reference>
<evidence type="ECO:0000256" key="5">
    <source>
        <dbReference type="ARBA" id="ARBA00023163"/>
    </source>
</evidence>